<sequence>MYKLFEREFLDGVVGLSFEEFPCGGNLYQFKMKMHDEGLNEWVVSLDTFSLEVECTCKKFQSMGILCMHALKAFSLKNIARIPDGHIMKRWTKEARNQIYNLGVGTAQREHMEPDSVYPNHVSRLQKFHPAFVLTHPLPQAFKLILQLCMAVTFIRDTSHFPDGFGWFFILLQISSSAVHALHLPKLLSRASTLPLLHSIAIALPSSGSYFPKIVCYLF</sequence>
<evidence type="ECO:0000256" key="3">
    <source>
        <dbReference type="ARBA" id="ARBA00022771"/>
    </source>
</evidence>
<evidence type="ECO:0000313" key="9">
    <source>
        <dbReference type="Proteomes" id="UP000639772"/>
    </source>
</evidence>
<dbReference type="OrthoDB" id="751756at2759"/>
<evidence type="ECO:0000256" key="1">
    <source>
        <dbReference type="ARBA" id="ARBA00005889"/>
    </source>
</evidence>
<dbReference type="GO" id="GO:0006355">
    <property type="term" value="P:regulation of DNA-templated transcription"/>
    <property type="evidence" value="ECO:0007669"/>
    <property type="project" value="UniProtKB-UniRule"/>
</dbReference>
<protein>
    <recommendedName>
        <fullName evidence="6">Protein FAR1-RELATED SEQUENCE</fullName>
    </recommendedName>
</protein>
<evidence type="ECO:0000256" key="4">
    <source>
        <dbReference type="ARBA" id="ARBA00022833"/>
    </source>
</evidence>
<dbReference type="Pfam" id="PF04434">
    <property type="entry name" value="SWIM"/>
    <property type="match status" value="1"/>
</dbReference>
<keyword evidence="4 6" id="KW-0862">Zinc</keyword>
<dbReference type="GO" id="GO:0005634">
    <property type="term" value="C:nucleus"/>
    <property type="evidence" value="ECO:0007669"/>
    <property type="project" value="UniProtKB-SubCell"/>
</dbReference>
<evidence type="ECO:0000313" key="8">
    <source>
        <dbReference type="EMBL" id="KAG0471103.1"/>
    </source>
</evidence>
<reference evidence="8 9" key="1">
    <citation type="journal article" date="2020" name="Nat. Food">
        <title>A phased Vanilla planifolia genome enables genetic improvement of flavour and production.</title>
        <authorList>
            <person name="Hasing T."/>
            <person name="Tang H."/>
            <person name="Brym M."/>
            <person name="Khazi F."/>
            <person name="Huang T."/>
            <person name="Chambers A.H."/>
        </authorList>
    </citation>
    <scope>NUCLEOTIDE SEQUENCE [LARGE SCALE GENOMIC DNA]</scope>
    <source>
        <tissue evidence="8">Leaf</tissue>
    </source>
</reference>
<dbReference type="Proteomes" id="UP000639772">
    <property type="component" value="Unassembled WGS sequence"/>
</dbReference>
<comment type="function">
    <text evidence="6">Putative transcription activator involved in regulating light control of development.</text>
</comment>
<name>A0A835QGN3_VANPL</name>
<dbReference type="AlphaFoldDB" id="A0A835QGN3"/>
<feature type="domain" description="SWIM-type" evidence="7">
    <location>
        <begin position="42"/>
        <end position="78"/>
    </location>
</feature>
<evidence type="ECO:0000259" key="7">
    <source>
        <dbReference type="PROSITE" id="PS50966"/>
    </source>
</evidence>
<keyword evidence="6" id="KW-0539">Nucleus</keyword>
<comment type="similarity">
    <text evidence="1 6">Belongs to the FHY3/FAR1 family.</text>
</comment>
<proteinExistence type="inferred from homology"/>
<dbReference type="PANTHER" id="PTHR31669:SF302">
    <property type="entry name" value="PROTEIN FAR1-RELATED SEQUENCE"/>
    <property type="match status" value="1"/>
</dbReference>
<evidence type="ECO:0000256" key="2">
    <source>
        <dbReference type="ARBA" id="ARBA00022723"/>
    </source>
</evidence>
<comment type="caution">
    <text evidence="8">The sequence shown here is derived from an EMBL/GenBank/DDBJ whole genome shotgun (WGS) entry which is preliminary data.</text>
</comment>
<dbReference type="PANTHER" id="PTHR31669">
    <property type="entry name" value="PROTEIN FAR1-RELATED SEQUENCE 10-RELATED"/>
    <property type="match status" value="1"/>
</dbReference>
<dbReference type="PROSITE" id="PS50966">
    <property type="entry name" value="ZF_SWIM"/>
    <property type="match status" value="1"/>
</dbReference>
<evidence type="ECO:0000256" key="6">
    <source>
        <dbReference type="RuleBase" id="RU367018"/>
    </source>
</evidence>
<keyword evidence="2 6" id="KW-0479">Metal-binding</keyword>
<keyword evidence="3 5" id="KW-0863">Zinc-finger</keyword>
<comment type="subcellular location">
    <subcellularLocation>
        <location evidence="6">Nucleus</location>
    </subcellularLocation>
</comment>
<dbReference type="InterPro" id="IPR031052">
    <property type="entry name" value="FHY3/FAR1"/>
</dbReference>
<gene>
    <name evidence="8" type="ORF">HPP92_015649</name>
</gene>
<organism evidence="8 9">
    <name type="scientific">Vanilla planifolia</name>
    <name type="common">Vanilla</name>
    <dbReference type="NCBI Taxonomy" id="51239"/>
    <lineage>
        <taxon>Eukaryota</taxon>
        <taxon>Viridiplantae</taxon>
        <taxon>Streptophyta</taxon>
        <taxon>Embryophyta</taxon>
        <taxon>Tracheophyta</taxon>
        <taxon>Spermatophyta</taxon>
        <taxon>Magnoliopsida</taxon>
        <taxon>Liliopsida</taxon>
        <taxon>Asparagales</taxon>
        <taxon>Orchidaceae</taxon>
        <taxon>Vanilloideae</taxon>
        <taxon>Vanilleae</taxon>
        <taxon>Vanilla</taxon>
    </lineage>
</organism>
<dbReference type="SMART" id="SM00575">
    <property type="entry name" value="ZnF_PMZ"/>
    <property type="match status" value="1"/>
</dbReference>
<dbReference type="EMBL" id="JADCNM010000008">
    <property type="protein sequence ID" value="KAG0471103.1"/>
    <property type="molecule type" value="Genomic_DNA"/>
</dbReference>
<dbReference type="InterPro" id="IPR007527">
    <property type="entry name" value="Znf_SWIM"/>
</dbReference>
<accession>A0A835QGN3</accession>
<dbReference type="GO" id="GO:0008270">
    <property type="term" value="F:zinc ion binding"/>
    <property type="evidence" value="ECO:0007669"/>
    <property type="project" value="UniProtKB-UniRule"/>
</dbReference>
<dbReference type="InterPro" id="IPR006564">
    <property type="entry name" value="Znf_PMZ"/>
</dbReference>
<evidence type="ECO:0000256" key="5">
    <source>
        <dbReference type="PROSITE-ProRule" id="PRU00325"/>
    </source>
</evidence>